<dbReference type="InterPro" id="IPR003123">
    <property type="entry name" value="VPS9"/>
</dbReference>
<dbReference type="InterPro" id="IPR041545">
    <property type="entry name" value="DUF5601"/>
</dbReference>
<feature type="compositionally biased region" description="Basic and acidic residues" evidence="1">
    <location>
        <begin position="706"/>
        <end position="727"/>
    </location>
</feature>
<dbReference type="Gene3D" id="1.20.1050.80">
    <property type="entry name" value="VPS9 domain"/>
    <property type="match status" value="1"/>
</dbReference>
<dbReference type="PANTHER" id="PTHR23101">
    <property type="entry name" value="RAB GDP/GTP EXCHANGE FACTOR"/>
    <property type="match status" value="1"/>
</dbReference>
<organism evidence="4 5">
    <name type="scientific">Emydomyces testavorans</name>
    <dbReference type="NCBI Taxonomy" id="2070801"/>
    <lineage>
        <taxon>Eukaryota</taxon>
        <taxon>Fungi</taxon>
        <taxon>Dikarya</taxon>
        <taxon>Ascomycota</taxon>
        <taxon>Pezizomycotina</taxon>
        <taxon>Eurotiomycetes</taxon>
        <taxon>Eurotiomycetidae</taxon>
        <taxon>Onygenales</taxon>
        <taxon>Nannizziopsiaceae</taxon>
        <taxon>Emydomyces</taxon>
    </lineage>
</organism>
<evidence type="ECO:0008006" key="6">
    <source>
        <dbReference type="Google" id="ProtNLM"/>
    </source>
</evidence>
<dbReference type="Gene3D" id="1.10.246.120">
    <property type="match status" value="1"/>
</dbReference>
<evidence type="ECO:0000259" key="2">
    <source>
        <dbReference type="PROSITE" id="PS51140"/>
    </source>
</evidence>
<gene>
    <name evidence="4" type="ORF">PRK78_001189</name>
</gene>
<dbReference type="Proteomes" id="UP001219355">
    <property type="component" value="Chromosome 1"/>
</dbReference>
<evidence type="ECO:0000313" key="4">
    <source>
        <dbReference type="EMBL" id="WEW55756.1"/>
    </source>
</evidence>
<name>A0AAF0DC38_9EURO</name>
<dbReference type="Gene3D" id="1.10.8.10">
    <property type="entry name" value="DNA helicase RuvA subunit, C-terminal domain"/>
    <property type="match status" value="1"/>
</dbReference>
<accession>A0AAF0DC38</accession>
<feature type="domain" description="VPS9" evidence="3">
    <location>
        <begin position="444"/>
        <end position="584"/>
    </location>
</feature>
<feature type="compositionally biased region" description="Basic and acidic residues" evidence="1">
    <location>
        <begin position="612"/>
        <end position="634"/>
    </location>
</feature>
<dbReference type="InterPro" id="IPR041804">
    <property type="entry name" value="Vps9_CUE"/>
</dbReference>
<feature type="compositionally biased region" description="Polar residues" evidence="1">
    <location>
        <begin position="635"/>
        <end position="648"/>
    </location>
</feature>
<protein>
    <recommendedName>
        <fullName evidence="6">Guanine nucleotide exchange factor Vps9</fullName>
    </recommendedName>
</protein>
<evidence type="ECO:0000259" key="3">
    <source>
        <dbReference type="PROSITE" id="PS51205"/>
    </source>
</evidence>
<reference evidence="4" key="1">
    <citation type="submission" date="2023-03" db="EMBL/GenBank/DDBJ databases">
        <title>Emydomyces testavorans Genome Sequence.</title>
        <authorList>
            <person name="Hoyer L."/>
        </authorList>
    </citation>
    <scope>NUCLEOTIDE SEQUENCE</scope>
    <source>
        <strain evidence="4">16-2883</strain>
    </source>
</reference>
<keyword evidence="5" id="KW-1185">Reference proteome</keyword>
<dbReference type="Pfam" id="PF02204">
    <property type="entry name" value="VPS9"/>
    <property type="match status" value="1"/>
</dbReference>
<feature type="compositionally biased region" description="Polar residues" evidence="1">
    <location>
        <begin position="290"/>
        <end position="303"/>
    </location>
</feature>
<dbReference type="InterPro" id="IPR045046">
    <property type="entry name" value="Vps9-like"/>
</dbReference>
<feature type="compositionally biased region" description="Polar residues" evidence="1">
    <location>
        <begin position="35"/>
        <end position="48"/>
    </location>
</feature>
<feature type="compositionally biased region" description="Polar residues" evidence="1">
    <location>
        <begin position="127"/>
        <end position="137"/>
    </location>
</feature>
<sequence length="779" mass="86703">MPFSPEAYIPGPLSPNSRQNHIKKLSGAEGPDSAQAATPSDRTNNKCVASTEDGDKATNSFSETMDEPQQTQDNTASSRTAIKMEVEKSISGKQAETMTEINAENPTQSMERLSLSAKRAADGIPSLNLQTNISLDSTPPPPPQKDNAYIDPTPKTPQAPPSPIGTSTYANKDLPDVPQDAQQGDTSGKQAGTEGEGRKSQDSQSEIQSIMEQFADETKSLRQEEIMSPRLELAAHPRFPPRKSSLEPITTGEQQTNSWQQRRTSILSGQSRRSLSPPAVPPKSPPGTSQSVSVGEQTESTGARATGPRLPEPEPDQPFDFHRFLEQLRHRTADPVAKFLRSFLTEFGKRQWMVHEQVKIISDFLAFITNKMAICDVWREVSDSEFDNAKEGMEKLVMNRLYSQTFSPAIPPPPVLPRIKSRGRRKDLEKHLGPGRRGQHQEDIERDEILAQKIRIYGWVREEHLDIPSVDPNGHRFLILAQQELLKIKGYRAPRDKIICILNCCKVIFGLLKNSKDSDTSADSFMPLLIYVVLKANPEHLVSNLQYILRFRNQEKLGGEAGYYLSSLSGAIQFIETLDQTSLTVSQEEFDRNVEEAVSAIAERNKVAEKLLHSEAEKSPGSREMTPRNSEEQGSRSTDSPYASNPEDNASMAGLLRTIQKPLTTIGRIFSDETESQQQRGPMPPQQNVGLPATYQQQQSNNGWQEAERQRSRNEGPPKQQSDRFEAQEAAARQASAEAAEAHRIQRAEHAVVVETLSGMFPNLDKDIIDDVVRMKEGR</sequence>
<dbReference type="SUPFAM" id="SSF109993">
    <property type="entry name" value="VPS9 domain"/>
    <property type="match status" value="1"/>
</dbReference>
<dbReference type="PROSITE" id="PS51140">
    <property type="entry name" value="CUE"/>
    <property type="match status" value="1"/>
</dbReference>
<evidence type="ECO:0000256" key="1">
    <source>
        <dbReference type="SAM" id="MobiDB-lite"/>
    </source>
</evidence>
<dbReference type="GO" id="GO:0016192">
    <property type="term" value="P:vesicle-mediated transport"/>
    <property type="evidence" value="ECO:0007669"/>
    <property type="project" value="InterPro"/>
</dbReference>
<feature type="region of interest" description="Disordered" evidence="1">
    <location>
        <begin position="673"/>
        <end position="743"/>
    </location>
</feature>
<dbReference type="GO" id="GO:0031267">
    <property type="term" value="F:small GTPase binding"/>
    <property type="evidence" value="ECO:0007669"/>
    <property type="project" value="TreeGrafter"/>
</dbReference>
<feature type="compositionally biased region" description="Polar residues" evidence="1">
    <location>
        <begin position="202"/>
        <end position="211"/>
    </location>
</feature>
<dbReference type="Pfam" id="PF18151">
    <property type="entry name" value="DUF5601"/>
    <property type="match status" value="1"/>
</dbReference>
<evidence type="ECO:0000313" key="5">
    <source>
        <dbReference type="Proteomes" id="UP001219355"/>
    </source>
</evidence>
<feature type="domain" description="CUE" evidence="2">
    <location>
        <begin position="749"/>
        <end position="779"/>
    </location>
</feature>
<dbReference type="GO" id="GO:0043130">
    <property type="term" value="F:ubiquitin binding"/>
    <property type="evidence" value="ECO:0007669"/>
    <property type="project" value="InterPro"/>
</dbReference>
<dbReference type="PROSITE" id="PS51205">
    <property type="entry name" value="VPS9"/>
    <property type="match status" value="1"/>
</dbReference>
<dbReference type="GO" id="GO:0005085">
    <property type="term" value="F:guanyl-nucleotide exchange factor activity"/>
    <property type="evidence" value="ECO:0007669"/>
    <property type="project" value="InterPro"/>
</dbReference>
<dbReference type="InterPro" id="IPR003892">
    <property type="entry name" value="CUE"/>
</dbReference>
<dbReference type="GO" id="GO:0030139">
    <property type="term" value="C:endocytic vesicle"/>
    <property type="evidence" value="ECO:0007669"/>
    <property type="project" value="TreeGrafter"/>
</dbReference>
<feature type="compositionally biased region" description="Polar residues" evidence="1">
    <location>
        <begin position="247"/>
        <end position="273"/>
    </location>
</feature>
<feature type="compositionally biased region" description="Pro residues" evidence="1">
    <location>
        <begin position="154"/>
        <end position="163"/>
    </location>
</feature>
<proteinExistence type="predicted"/>
<feature type="compositionally biased region" description="Basic and acidic residues" evidence="1">
    <location>
        <begin position="216"/>
        <end position="227"/>
    </location>
</feature>
<feature type="compositionally biased region" description="Polar residues" evidence="1">
    <location>
        <begin position="91"/>
        <end position="111"/>
    </location>
</feature>
<dbReference type="CDD" id="cd14369">
    <property type="entry name" value="CUE_VPS9_like"/>
    <property type="match status" value="1"/>
</dbReference>
<dbReference type="SMART" id="SM00167">
    <property type="entry name" value="VPS9"/>
    <property type="match status" value="1"/>
</dbReference>
<feature type="compositionally biased region" description="Polar residues" evidence="1">
    <location>
        <begin position="180"/>
        <end position="190"/>
    </location>
</feature>
<dbReference type="EMBL" id="CP120627">
    <property type="protein sequence ID" value="WEW55756.1"/>
    <property type="molecule type" value="Genomic_DNA"/>
</dbReference>
<feature type="region of interest" description="Disordered" evidence="1">
    <location>
        <begin position="413"/>
        <end position="441"/>
    </location>
</feature>
<dbReference type="GO" id="GO:0005829">
    <property type="term" value="C:cytosol"/>
    <property type="evidence" value="ECO:0007669"/>
    <property type="project" value="TreeGrafter"/>
</dbReference>
<dbReference type="InterPro" id="IPR037191">
    <property type="entry name" value="VPS9_dom_sf"/>
</dbReference>
<dbReference type="AlphaFoldDB" id="A0AAF0DC38"/>
<feature type="compositionally biased region" description="Polar residues" evidence="1">
    <location>
        <begin position="676"/>
        <end position="704"/>
    </location>
</feature>
<feature type="region of interest" description="Disordered" evidence="1">
    <location>
        <begin position="612"/>
        <end position="649"/>
    </location>
</feature>
<dbReference type="SUPFAM" id="SSF46934">
    <property type="entry name" value="UBA-like"/>
    <property type="match status" value="1"/>
</dbReference>
<dbReference type="InterPro" id="IPR009060">
    <property type="entry name" value="UBA-like_sf"/>
</dbReference>
<feature type="region of interest" description="Disordered" evidence="1">
    <location>
        <begin position="1"/>
        <end position="319"/>
    </location>
</feature>
<dbReference type="PANTHER" id="PTHR23101:SF25">
    <property type="entry name" value="GTPASE-ACTIVATING PROTEIN AND VPS9 DOMAIN-CONTAINING PROTEIN 1"/>
    <property type="match status" value="1"/>
</dbReference>
<feature type="compositionally biased region" description="Polar residues" evidence="1">
    <location>
        <begin position="57"/>
        <end position="80"/>
    </location>
</feature>
<feature type="compositionally biased region" description="Low complexity" evidence="1">
    <location>
        <begin position="728"/>
        <end position="739"/>
    </location>
</feature>